<reference evidence="2 3" key="1">
    <citation type="submission" date="2023-08" db="EMBL/GenBank/DDBJ databases">
        <title>Annotated Genome Sequence of Vanrija albida AlHP1.</title>
        <authorList>
            <person name="Herzog R."/>
        </authorList>
    </citation>
    <scope>NUCLEOTIDE SEQUENCE [LARGE SCALE GENOMIC DNA]</scope>
    <source>
        <strain evidence="2 3">AlHP1</strain>
    </source>
</reference>
<gene>
    <name evidence="2" type="ORF">Q8F55_008963</name>
</gene>
<organism evidence="2 3">
    <name type="scientific">Vanrija albida</name>
    <dbReference type="NCBI Taxonomy" id="181172"/>
    <lineage>
        <taxon>Eukaryota</taxon>
        <taxon>Fungi</taxon>
        <taxon>Dikarya</taxon>
        <taxon>Basidiomycota</taxon>
        <taxon>Agaricomycotina</taxon>
        <taxon>Tremellomycetes</taxon>
        <taxon>Trichosporonales</taxon>
        <taxon>Trichosporonaceae</taxon>
        <taxon>Vanrija</taxon>
    </lineage>
</organism>
<evidence type="ECO:0000313" key="3">
    <source>
        <dbReference type="Proteomes" id="UP001565368"/>
    </source>
</evidence>
<evidence type="ECO:0000313" key="2">
    <source>
        <dbReference type="EMBL" id="KAL1405334.1"/>
    </source>
</evidence>
<comment type="caution">
    <text evidence="2">The sequence shown here is derived from an EMBL/GenBank/DDBJ whole genome shotgun (WGS) entry which is preliminary data.</text>
</comment>
<dbReference type="EMBL" id="JBBXJM010000007">
    <property type="protein sequence ID" value="KAL1405334.1"/>
    <property type="molecule type" value="Genomic_DNA"/>
</dbReference>
<dbReference type="GeneID" id="95990006"/>
<sequence>MLKPEPARQHDTWYIPLSVDAGGTNSASLPASSLPSSFPASADKSPKADGWWNRLVKEKKLDEGKADEGKATKRWSRGVDVLVGGGKKH</sequence>
<proteinExistence type="predicted"/>
<dbReference type="RefSeq" id="XP_069205278.1">
    <property type="nucleotide sequence ID" value="XM_069357341.1"/>
</dbReference>
<feature type="region of interest" description="Disordered" evidence="1">
    <location>
        <begin position="25"/>
        <end position="48"/>
    </location>
</feature>
<evidence type="ECO:0000256" key="1">
    <source>
        <dbReference type="SAM" id="MobiDB-lite"/>
    </source>
</evidence>
<name>A0ABR3PSC3_9TREE</name>
<accession>A0ABR3PSC3</accession>
<protein>
    <submittedName>
        <fullName evidence="2">Uncharacterized protein</fullName>
    </submittedName>
</protein>
<dbReference type="Proteomes" id="UP001565368">
    <property type="component" value="Unassembled WGS sequence"/>
</dbReference>
<keyword evidence="3" id="KW-1185">Reference proteome</keyword>
<feature type="compositionally biased region" description="Low complexity" evidence="1">
    <location>
        <begin position="26"/>
        <end position="42"/>
    </location>
</feature>